<dbReference type="EMBL" id="LNQN01000001">
    <property type="protein sequence ID" value="KSU84939.1"/>
    <property type="molecule type" value="Genomic_DNA"/>
</dbReference>
<organism evidence="1 2">
    <name type="scientific">Fictibacillus enclensis</name>
    <dbReference type="NCBI Taxonomy" id="1017270"/>
    <lineage>
        <taxon>Bacteria</taxon>
        <taxon>Bacillati</taxon>
        <taxon>Bacillota</taxon>
        <taxon>Bacilli</taxon>
        <taxon>Bacillales</taxon>
        <taxon>Fictibacillaceae</taxon>
        <taxon>Fictibacillus</taxon>
    </lineage>
</organism>
<dbReference type="OrthoDB" id="2404998at2"/>
<name>A0A0V8JD44_9BACL</name>
<gene>
    <name evidence="1" type="ORF">AS030_05285</name>
</gene>
<dbReference type="Proteomes" id="UP000054099">
    <property type="component" value="Unassembled WGS sequence"/>
</dbReference>
<keyword evidence="2" id="KW-1185">Reference proteome</keyword>
<reference evidence="1 2" key="1">
    <citation type="journal article" date="2014" name="Antonie Van Leeuwenhoek">
        <title>Fictibacillus enclensis sp. nov., isolated from marine sediment.</title>
        <authorList>
            <person name="Dastager S.G."/>
            <person name="Mawlankar R."/>
            <person name="Srinivasan K."/>
            <person name="Tang S.K."/>
            <person name="Lee J.C."/>
            <person name="Ramana V.V."/>
            <person name="Shouche Y.S."/>
        </authorList>
    </citation>
    <scope>NUCLEOTIDE SEQUENCE [LARGE SCALE GENOMIC DNA]</scope>
    <source>
        <strain evidence="1 2">NIO-1003</strain>
    </source>
</reference>
<comment type="caution">
    <text evidence="1">The sequence shown here is derived from an EMBL/GenBank/DDBJ whole genome shotgun (WGS) entry which is preliminary data.</text>
</comment>
<dbReference type="RefSeq" id="WP_061969175.1">
    <property type="nucleotide sequence ID" value="NZ_FMAV01000001.1"/>
</dbReference>
<protein>
    <recommendedName>
        <fullName evidence="3">Peptidyl-prolyl cis-trans isomerase</fullName>
    </recommendedName>
</protein>
<dbReference type="AlphaFoldDB" id="A0A0V8JD44"/>
<sequence>MDFVLEMTGNVKYKLAIDPGVFIFDERKFDLTTYFDRDEDLESEEEKYLKAVSSHWDRELIEGSAPPEKKSKPNKSLKETISTGTFAIALSHFIKNAVPDANASVLEVQSEDGDVELSLEDGMKAILGFSLNGKPLREDGPVHFYYGDGRNKDNPIKNIRKFIIK</sequence>
<accession>A0A0V8JD44</accession>
<evidence type="ECO:0000313" key="1">
    <source>
        <dbReference type="EMBL" id="KSU84939.1"/>
    </source>
</evidence>
<evidence type="ECO:0000313" key="2">
    <source>
        <dbReference type="Proteomes" id="UP000054099"/>
    </source>
</evidence>
<proteinExistence type="predicted"/>
<evidence type="ECO:0008006" key="3">
    <source>
        <dbReference type="Google" id="ProtNLM"/>
    </source>
</evidence>